<comment type="caution">
    <text evidence="3">The sequence shown here is derived from an EMBL/GenBank/DDBJ whole genome shotgun (WGS) entry which is preliminary data.</text>
</comment>
<accession>A0A8H3W2D6</accession>
<dbReference type="Pfam" id="PF14420">
    <property type="entry name" value="Clr5"/>
    <property type="match status" value="1"/>
</dbReference>
<feature type="region of interest" description="Disordered" evidence="1">
    <location>
        <begin position="27"/>
        <end position="107"/>
    </location>
</feature>
<feature type="domain" description="Clr5" evidence="2">
    <location>
        <begin position="106"/>
        <end position="157"/>
    </location>
</feature>
<evidence type="ECO:0000259" key="2">
    <source>
        <dbReference type="Pfam" id="PF14420"/>
    </source>
</evidence>
<evidence type="ECO:0000256" key="1">
    <source>
        <dbReference type="SAM" id="MobiDB-lite"/>
    </source>
</evidence>
<evidence type="ECO:0000313" key="3">
    <source>
        <dbReference type="EMBL" id="KAF0318689.1"/>
    </source>
</evidence>
<gene>
    <name evidence="3" type="ORF">GQ607_014105</name>
</gene>
<dbReference type="PANTHER" id="PTHR38788:SF3">
    <property type="entry name" value="CLR5 DOMAIN-CONTAINING PROTEIN"/>
    <property type="match status" value="1"/>
</dbReference>
<dbReference type="PANTHER" id="PTHR38788">
    <property type="entry name" value="CLR5 DOMAIN-CONTAINING PROTEIN"/>
    <property type="match status" value="1"/>
</dbReference>
<keyword evidence="4" id="KW-1185">Reference proteome</keyword>
<dbReference type="AlphaFoldDB" id="A0A8H3W2D6"/>
<dbReference type="OrthoDB" id="5308957at2759"/>
<dbReference type="EMBL" id="WOWK01000106">
    <property type="protein sequence ID" value="KAF0318689.1"/>
    <property type="molecule type" value="Genomic_DNA"/>
</dbReference>
<feature type="compositionally biased region" description="Polar residues" evidence="1">
    <location>
        <begin position="75"/>
        <end position="89"/>
    </location>
</feature>
<proteinExistence type="predicted"/>
<evidence type="ECO:0000313" key="4">
    <source>
        <dbReference type="Proteomes" id="UP000434172"/>
    </source>
</evidence>
<feature type="compositionally biased region" description="Low complexity" evidence="1">
    <location>
        <begin position="27"/>
        <end position="37"/>
    </location>
</feature>
<dbReference type="InterPro" id="IPR025676">
    <property type="entry name" value="Clr5_dom"/>
</dbReference>
<organism evidence="3 4">
    <name type="scientific">Colletotrichum asianum</name>
    <dbReference type="NCBI Taxonomy" id="702518"/>
    <lineage>
        <taxon>Eukaryota</taxon>
        <taxon>Fungi</taxon>
        <taxon>Dikarya</taxon>
        <taxon>Ascomycota</taxon>
        <taxon>Pezizomycotina</taxon>
        <taxon>Sordariomycetes</taxon>
        <taxon>Hypocreomycetidae</taxon>
        <taxon>Glomerellales</taxon>
        <taxon>Glomerellaceae</taxon>
        <taxon>Colletotrichum</taxon>
        <taxon>Colletotrichum gloeosporioides species complex</taxon>
    </lineage>
</organism>
<feature type="compositionally biased region" description="Low complexity" evidence="1">
    <location>
        <begin position="60"/>
        <end position="74"/>
    </location>
</feature>
<dbReference type="Proteomes" id="UP000434172">
    <property type="component" value="Unassembled WGS sequence"/>
</dbReference>
<feature type="compositionally biased region" description="Basic and acidic residues" evidence="1">
    <location>
        <begin position="46"/>
        <end position="59"/>
    </location>
</feature>
<name>A0A8H3W2D6_9PEZI</name>
<sequence length="593" mass="67642">MDSMELDQHSEFYDAWICLQSTAESSEVSPPSFESAAYQSEIPLIDQRRAFPTRVREETQTLSPTPSQSQQSTSHDAASSALPSTSKPQTALKKGRPGRKAEHDEREWLSKKQILKTLYLDEAKSLSAVSKVMDNAHGFKASENMYKKKFAAWGFFKNQSQCRPIDSITQALSGTSDRARSAQSLPQKQFQDSEKLAYRLDKHLSLLAPDDPRLAQLEKTLFNVWGYFMRVFDRGSDGVSGWTGDFFSLNPPEGYCDSSSDWKAVSDQCHGASILVTRPDDTNGKCQKTLHKALSLFDKLLQKKDPWMLVYIWRIILYMRGIAFRLEPRKKEVSSVVLARNRDDHLVGNFLTGIIGLIKVHLDAEDPMVYALESLRFFCLQDIKLPVERVYQLCIDLFMDYLGNFHPVVLSMTGHFLKYWPGKLGEHVLPSYDKVVKSAEVEFGLCDERTISLLTEYMYMANYHGQDSSLIFKLATNLKERTDRLGNKPTWGRETYAHVLACKLLARLNRDEGKGQCWMVSLGALAKRLRDGDRECQTRALQIRLMLANWYRKAGENGRCKIEKDLAEGIRARMSESEPVKAGWNETFKFRGR</sequence>
<protein>
    <recommendedName>
        <fullName evidence="2">Clr5 domain-containing protein</fullName>
    </recommendedName>
</protein>
<reference evidence="3 4" key="1">
    <citation type="submission" date="2019-12" db="EMBL/GenBank/DDBJ databases">
        <title>A genome sequence resource for the geographically widespread anthracnose pathogen Colletotrichum asianum.</title>
        <authorList>
            <person name="Meng Y."/>
        </authorList>
    </citation>
    <scope>NUCLEOTIDE SEQUENCE [LARGE SCALE GENOMIC DNA]</scope>
    <source>
        <strain evidence="3 4">ICMP 18580</strain>
    </source>
</reference>